<comment type="similarity">
    <text evidence="2">Belongs to the cation diffusion facilitator (CDF) transporter (TC 2.A.4) family. SLC30A subfamily.</text>
</comment>
<dbReference type="InterPro" id="IPR002524">
    <property type="entry name" value="Cation_efflux"/>
</dbReference>
<dbReference type="Pfam" id="PF16916">
    <property type="entry name" value="ZT_dimer"/>
    <property type="match status" value="1"/>
</dbReference>
<dbReference type="SUPFAM" id="SSF161111">
    <property type="entry name" value="Cation efflux protein transmembrane domain-like"/>
    <property type="match status" value="1"/>
</dbReference>
<dbReference type="Proteomes" id="UP000230607">
    <property type="component" value="Chromosome 1"/>
</dbReference>
<reference evidence="12" key="1">
    <citation type="submission" date="2017-03" db="EMBL/GenBank/DDBJ databases">
        <authorList>
            <person name="Herbold C."/>
        </authorList>
    </citation>
    <scope>NUCLEOTIDE SEQUENCE [LARGE SCALE GENOMIC DNA]</scope>
</reference>
<evidence type="ECO:0000313" key="11">
    <source>
        <dbReference type="EMBL" id="SMH71138.1"/>
    </source>
</evidence>
<feature type="transmembrane region" description="Helical" evidence="8">
    <location>
        <begin position="147"/>
        <end position="169"/>
    </location>
</feature>
<evidence type="ECO:0000256" key="2">
    <source>
        <dbReference type="ARBA" id="ARBA00008873"/>
    </source>
</evidence>
<dbReference type="InterPro" id="IPR027469">
    <property type="entry name" value="Cation_efflux_TMD_sf"/>
</dbReference>
<dbReference type="PANTHER" id="PTHR11562">
    <property type="entry name" value="CATION EFFLUX PROTEIN/ ZINC TRANSPORTER"/>
    <property type="match status" value="1"/>
</dbReference>
<evidence type="ECO:0000256" key="8">
    <source>
        <dbReference type="SAM" id="Phobius"/>
    </source>
</evidence>
<dbReference type="InterPro" id="IPR050681">
    <property type="entry name" value="CDF/SLC30A"/>
</dbReference>
<keyword evidence="5 8" id="KW-1133">Transmembrane helix</keyword>
<dbReference type="InterPro" id="IPR058533">
    <property type="entry name" value="Cation_efflux_TM"/>
</dbReference>
<dbReference type="EMBL" id="LT841358">
    <property type="protein sequence ID" value="SMH71138.1"/>
    <property type="molecule type" value="Genomic_DNA"/>
</dbReference>
<dbReference type="GO" id="GO:0005886">
    <property type="term" value="C:plasma membrane"/>
    <property type="evidence" value="ECO:0007669"/>
    <property type="project" value="TreeGrafter"/>
</dbReference>
<evidence type="ECO:0000313" key="12">
    <source>
        <dbReference type="Proteomes" id="UP000230607"/>
    </source>
</evidence>
<dbReference type="InterPro" id="IPR027470">
    <property type="entry name" value="Cation_efflux_CTD"/>
</dbReference>
<evidence type="ECO:0000256" key="4">
    <source>
        <dbReference type="ARBA" id="ARBA00022692"/>
    </source>
</evidence>
<keyword evidence="6" id="KW-0406">Ion transport</keyword>
<feature type="transmembrane region" description="Helical" evidence="8">
    <location>
        <begin position="112"/>
        <end position="135"/>
    </location>
</feature>
<dbReference type="AlphaFoldDB" id="A0A2H1FEE9"/>
<keyword evidence="4 8" id="KW-0812">Transmembrane</keyword>
<sequence length="294" mass="32309">MNHSHEGMQVEKKLGIAFVITVGIFVVELVGGLVSNSLALLSDSFHILTDFLAIGLTFIAFRVAQRPHSSTMSFGFHRIEIFAALANGVSLIAITGWIFYEAYSRFLSTHKVDITTVLIFAAIGLVANVVTALLLKKESKSNLNVKGSYAHVLGDLISTVAVIGGAVLMMFIPNAIIDVIISIGIAGLILRSGISLCKECFHIFMEGTPHEIKADDVAKEIHKFEEITEIHDLHIWTLTSNVVAMSAHIKVKHQHMGRANSILKKINVLMREKFGINHCTIQIENDDDLINLDK</sequence>
<evidence type="ECO:0000256" key="3">
    <source>
        <dbReference type="ARBA" id="ARBA00022448"/>
    </source>
</evidence>
<dbReference type="GO" id="GO:0005385">
    <property type="term" value="F:zinc ion transmembrane transporter activity"/>
    <property type="evidence" value="ECO:0007669"/>
    <property type="project" value="TreeGrafter"/>
</dbReference>
<keyword evidence="12" id="KW-1185">Reference proteome</keyword>
<feature type="transmembrane region" description="Helical" evidence="8">
    <location>
        <begin position="14"/>
        <end position="34"/>
    </location>
</feature>
<dbReference type="InterPro" id="IPR036837">
    <property type="entry name" value="Cation_efflux_CTD_sf"/>
</dbReference>
<dbReference type="Gene3D" id="1.20.1510.10">
    <property type="entry name" value="Cation efflux protein transmembrane domain"/>
    <property type="match status" value="1"/>
</dbReference>
<evidence type="ECO:0000259" key="9">
    <source>
        <dbReference type="Pfam" id="PF01545"/>
    </source>
</evidence>
<evidence type="ECO:0000259" key="10">
    <source>
        <dbReference type="Pfam" id="PF16916"/>
    </source>
</evidence>
<dbReference type="NCBIfam" id="TIGR01297">
    <property type="entry name" value="CDF"/>
    <property type="match status" value="1"/>
</dbReference>
<dbReference type="RefSeq" id="WP_157927163.1">
    <property type="nucleotide sequence ID" value="NZ_LT841358.1"/>
</dbReference>
<comment type="subcellular location">
    <subcellularLocation>
        <location evidence="1">Membrane</location>
        <topology evidence="1">Multi-pass membrane protein</topology>
    </subcellularLocation>
</comment>
<feature type="transmembrane region" description="Helical" evidence="8">
    <location>
        <begin position="175"/>
        <end position="194"/>
    </location>
</feature>
<organism evidence="11 12">
    <name type="scientific">Candidatus Nitrosotalea okcheonensis</name>
    <dbReference type="NCBI Taxonomy" id="1903276"/>
    <lineage>
        <taxon>Archaea</taxon>
        <taxon>Nitrososphaerota</taxon>
        <taxon>Nitrososphaeria</taxon>
        <taxon>Nitrosotaleales</taxon>
        <taxon>Nitrosotaleaceae</taxon>
        <taxon>Nitrosotalea</taxon>
    </lineage>
</organism>
<feature type="transmembrane region" description="Helical" evidence="8">
    <location>
        <begin position="81"/>
        <end position="100"/>
    </location>
</feature>
<keyword evidence="7 8" id="KW-0472">Membrane</keyword>
<gene>
    <name evidence="11" type="primary">czcD</name>
    <name evidence="11" type="ORF">NCS_10945</name>
</gene>
<feature type="transmembrane region" description="Helical" evidence="8">
    <location>
        <begin position="40"/>
        <end position="61"/>
    </location>
</feature>
<accession>A0A2H1FEE9</accession>
<protein>
    <submittedName>
        <fullName evidence="11">Cadmium, cobalt and zinc/H(+)-K(+) antiporter</fullName>
    </submittedName>
</protein>
<evidence type="ECO:0000256" key="6">
    <source>
        <dbReference type="ARBA" id="ARBA00023065"/>
    </source>
</evidence>
<evidence type="ECO:0000256" key="7">
    <source>
        <dbReference type="ARBA" id="ARBA00023136"/>
    </source>
</evidence>
<dbReference type="SUPFAM" id="SSF160240">
    <property type="entry name" value="Cation efflux protein cytoplasmic domain-like"/>
    <property type="match status" value="1"/>
</dbReference>
<feature type="domain" description="Cation efflux protein transmembrane" evidence="9">
    <location>
        <begin position="16"/>
        <end position="204"/>
    </location>
</feature>
<dbReference type="Pfam" id="PF01545">
    <property type="entry name" value="Cation_efflux"/>
    <property type="match status" value="1"/>
</dbReference>
<evidence type="ECO:0000256" key="1">
    <source>
        <dbReference type="ARBA" id="ARBA00004141"/>
    </source>
</evidence>
<dbReference type="PANTHER" id="PTHR11562:SF17">
    <property type="entry name" value="RE54080P-RELATED"/>
    <property type="match status" value="1"/>
</dbReference>
<proteinExistence type="inferred from homology"/>
<evidence type="ECO:0000256" key="5">
    <source>
        <dbReference type="ARBA" id="ARBA00022989"/>
    </source>
</evidence>
<keyword evidence="3" id="KW-0813">Transport</keyword>
<name>A0A2H1FEE9_9ARCH</name>
<feature type="domain" description="Cation efflux protein cytoplasmic" evidence="10">
    <location>
        <begin position="209"/>
        <end position="285"/>
    </location>
</feature>